<dbReference type="eggNOG" id="COG1022">
    <property type="taxonomic scope" value="Bacteria"/>
</dbReference>
<comment type="caution">
    <text evidence="4">The sequence shown here is derived from an EMBL/GenBank/DDBJ whole genome shotgun (WGS) entry which is preliminary data.</text>
</comment>
<dbReference type="GO" id="GO:0004467">
    <property type="term" value="F:long-chain fatty acid-CoA ligase activity"/>
    <property type="evidence" value="ECO:0007669"/>
    <property type="project" value="TreeGrafter"/>
</dbReference>
<dbReference type="RefSeq" id="WP_016473812.1">
    <property type="nucleotide sequence ID" value="NZ_KE150480.1"/>
</dbReference>
<name>S3BP07_9BURK</name>
<protein>
    <recommendedName>
        <fullName evidence="3">AMP-dependent synthetase/ligase domain-containing protein</fullName>
    </recommendedName>
</protein>
<dbReference type="GO" id="GO:0016020">
    <property type="term" value="C:membrane"/>
    <property type="evidence" value="ECO:0007669"/>
    <property type="project" value="TreeGrafter"/>
</dbReference>
<dbReference type="PANTHER" id="PTHR43272">
    <property type="entry name" value="LONG-CHAIN-FATTY-ACID--COA LIGASE"/>
    <property type="match status" value="1"/>
</dbReference>
<accession>S3BP07</accession>
<evidence type="ECO:0000256" key="1">
    <source>
        <dbReference type="ARBA" id="ARBA00022741"/>
    </source>
</evidence>
<dbReference type="HOGENOM" id="CLU_000022_45_5_4"/>
<feature type="domain" description="AMP-dependent synthetase/ligase" evidence="3">
    <location>
        <begin position="21"/>
        <end position="437"/>
    </location>
</feature>
<dbReference type="Pfam" id="PF23562">
    <property type="entry name" value="AMP-binding_C_3"/>
    <property type="match status" value="1"/>
</dbReference>
<organism evidence="4 5">
    <name type="scientific">Sutterella wadsworthensis HGA0223</name>
    <dbReference type="NCBI Taxonomy" id="1203554"/>
    <lineage>
        <taxon>Bacteria</taxon>
        <taxon>Pseudomonadati</taxon>
        <taxon>Pseudomonadota</taxon>
        <taxon>Betaproteobacteria</taxon>
        <taxon>Burkholderiales</taxon>
        <taxon>Sutterellaceae</taxon>
        <taxon>Sutterella</taxon>
    </lineage>
</organism>
<dbReference type="PROSITE" id="PS00455">
    <property type="entry name" value="AMP_BINDING"/>
    <property type="match status" value="1"/>
</dbReference>
<dbReference type="Gene3D" id="3.40.50.12780">
    <property type="entry name" value="N-terminal domain of ligase-like"/>
    <property type="match status" value="1"/>
</dbReference>
<dbReference type="Proteomes" id="UP000014400">
    <property type="component" value="Unassembled WGS sequence"/>
</dbReference>
<dbReference type="PANTHER" id="PTHR43272:SF33">
    <property type="entry name" value="AMP-BINDING DOMAIN-CONTAINING PROTEIN-RELATED"/>
    <property type="match status" value="1"/>
</dbReference>
<sequence>MTRSTLARLFDCVTIPALRRRTVSLWPDREAFRQFDYADNRWISLTWKAFEAQVLRWRHAFYASGLKPGDRAAMLLTNSIEAVIFDQAALAAGLIPVPLHAVDTPGSSAYILHDSGARILVTSSRARWNALHAAAGETLPMLEQVVLLNELDDEVIDGVRISGVETWLARGNGTPSEALPPEPSPDDLAGLIYTSGTTGRPKGVMLTHANLVANVAQISDAVEITESDIYLSFLPFSHTFERTVAHYAALAHGASMAFARSVQHIENDLADVQPTIMCTVPRVLERLYQKQQLELAKGSEVEQHRSQWAAEAGWRRFCRDNGLPIEPSAREALDETVLPVLDEDVGRKVRGLFGGRMKAILCGGASLNQSVARYFCAMGVPLRQVYGLTETSPIVSLTRAEMNHPACVGQPVAQTQVRLGDRDELQVKGPQVMQGYWNKPAETKHAFTEDGWFHTGDQADLSDGGRVRIKGRIKEIIVTSTGEKIAPVDLEFAIQEDPLFEQVFVCGENRPFISAVLVLQPDLWKALCAEMELSADDPQTLHDRSMLRYLVKRVRAAAKDFPSYGIPRSIAVADEPFTVENGLLTPTMKLRREKILSRWKDLIDGLYSGHPAA</sequence>
<keyword evidence="2" id="KW-0067">ATP-binding</keyword>
<evidence type="ECO:0000313" key="5">
    <source>
        <dbReference type="Proteomes" id="UP000014400"/>
    </source>
</evidence>
<dbReference type="Pfam" id="PF00501">
    <property type="entry name" value="AMP-binding"/>
    <property type="match status" value="1"/>
</dbReference>
<dbReference type="EMBL" id="ATCF01000005">
    <property type="protein sequence ID" value="EPE01106.1"/>
    <property type="molecule type" value="Genomic_DNA"/>
</dbReference>
<dbReference type="PATRIC" id="fig|1203554.3.peg.399"/>
<dbReference type="SUPFAM" id="SSF56801">
    <property type="entry name" value="Acetyl-CoA synthetase-like"/>
    <property type="match status" value="1"/>
</dbReference>
<dbReference type="STRING" id="1203554.HMPREF1476_00416"/>
<gene>
    <name evidence="4" type="ORF">HMPREF1476_00416</name>
</gene>
<proteinExistence type="predicted"/>
<evidence type="ECO:0000259" key="3">
    <source>
        <dbReference type="Pfam" id="PF00501"/>
    </source>
</evidence>
<evidence type="ECO:0000256" key="2">
    <source>
        <dbReference type="ARBA" id="ARBA00022840"/>
    </source>
</evidence>
<dbReference type="InterPro" id="IPR020845">
    <property type="entry name" value="AMP-binding_CS"/>
</dbReference>
<dbReference type="AlphaFoldDB" id="S3BP07"/>
<reference evidence="4 5" key="1">
    <citation type="submission" date="2013-04" db="EMBL/GenBank/DDBJ databases">
        <title>The Genome Sequence of Sutterella wadsworthensis HGA0223.</title>
        <authorList>
            <consortium name="The Broad Institute Genomics Platform"/>
            <person name="Earl A."/>
            <person name="Ward D."/>
            <person name="Feldgarden M."/>
            <person name="Gevers D."/>
            <person name="Schmidt T.M."/>
            <person name="Dover J."/>
            <person name="Dai D."/>
            <person name="Walker B."/>
            <person name="Young S."/>
            <person name="Zeng Q."/>
            <person name="Gargeya S."/>
            <person name="Fitzgerald M."/>
            <person name="Haas B."/>
            <person name="Abouelleil A."/>
            <person name="Allen A.W."/>
            <person name="Alvarado L."/>
            <person name="Arachchi H.M."/>
            <person name="Berlin A.M."/>
            <person name="Chapman S.B."/>
            <person name="Gainer-Dewar J."/>
            <person name="Goldberg J."/>
            <person name="Griggs A."/>
            <person name="Gujja S."/>
            <person name="Hansen M."/>
            <person name="Howarth C."/>
            <person name="Imamovic A."/>
            <person name="Ireland A."/>
            <person name="Larimer J."/>
            <person name="McCowan C."/>
            <person name="Murphy C."/>
            <person name="Pearson M."/>
            <person name="Poon T.W."/>
            <person name="Priest M."/>
            <person name="Roberts A."/>
            <person name="Saif S."/>
            <person name="Shea T."/>
            <person name="Sisk P."/>
            <person name="Sykes S."/>
            <person name="Wortman J."/>
            <person name="Nusbaum C."/>
            <person name="Birren B."/>
        </authorList>
    </citation>
    <scope>NUCLEOTIDE SEQUENCE [LARGE SCALE GENOMIC DNA]</scope>
    <source>
        <strain evidence="4 5">HGA0223</strain>
    </source>
</reference>
<dbReference type="InterPro" id="IPR000873">
    <property type="entry name" value="AMP-dep_synth/lig_dom"/>
</dbReference>
<keyword evidence="5" id="KW-1185">Reference proteome</keyword>
<dbReference type="CDD" id="cd05907">
    <property type="entry name" value="VL_LC_FACS_like"/>
    <property type="match status" value="1"/>
</dbReference>
<dbReference type="GO" id="GO:0005524">
    <property type="term" value="F:ATP binding"/>
    <property type="evidence" value="ECO:0007669"/>
    <property type="project" value="UniProtKB-KW"/>
</dbReference>
<keyword evidence="1" id="KW-0547">Nucleotide-binding</keyword>
<evidence type="ECO:0000313" key="4">
    <source>
        <dbReference type="EMBL" id="EPE01106.1"/>
    </source>
</evidence>
<dbReference type="InterPro" id="IPR042099">
    <property type="entry name" value="ANL_N_sf"/>
</dbReference>